<dbReference type="SMART" id="SM00530">
    <property type="entry name" value="HTH_XRE"/>
    <property type="match status" value="1"/>
</dbReference>
<gene>
    <name evidence="2" type="ORF">ITX44_19615</name>
</gene>
<dbReference type="Pfam" id="PF13560">
    <property type="entry name" value="HTH_31"/>
    <property type="match status" value="1"/>
</dbReference>
<evidence type="ECO:0000313" key="3">
    <source>
        <dbReference type="Proteomes" id="UP000749040"/>
    </source>
</evidence>
<accession>A0ABS2TXP5</accession>
<keyword evidence="3" id="KW-1185">Reference proteome</keyword>
<dbReference type="Proteomes" id="UP000749040">
    <property type="component" value="Unassembled WGS sequence"/>
</dbReference>
<evidence type="ECO:0000313" key="2">
    <source>
        <dbReference type="EMBL" id="MBM9506723.1"/>
    </source>
</evidence>
<sequence length="159" mass="17081">MDRNWARLGETLKAARSEHGMEQQDVAGRIGVKRGALRNIERGAIVKVTPTVLAYARLVGWAENSVERVLDGGDPVLREDSGPNQAVVPEPAAEASDLSIRVQQALREGPLIDSRVTEVTTPSGRVKATIVVRGEDGTPADQLLAVLRLLKIDVTIEGS</sequence>
<protein>
    <submittedName>
        <fullName evidence="2">Helix-turn-helix domain-containing protein</fullName>
    </submittedName>
</protein>
<dbReference type="SUPFAM" id="SSF47413">
    <property type="entry name" value="lambda repressor-like DNA-binding domains"/>
    <property type="match status" value="1"/>
</dbReference>
<dbReference type="RefSeq" id="WP_205358596.1">
    <property type="nucleotide sequence ID" value="NZ_JADKYB010000010.1"/>
</dbReference>
<evidence type="ECO:0000259" key="1">
    <source>
        <dbReference type="PROSITE" id="PS50943"/>
    </source>
</evidence>
<dbReference type="InterPro" id="IPR001387">
    <property type="entry name" value="Cro/C1-type_HTH"/>
</dbReference>
<feature type="domain" description="HTH cro/C1-type" evidence="1">
    <location>
        <begin position="12"/>
        <end position="43"/>
    </location>
</feature>
<organism evidence="2 3">
    <name type="scientific">Actinacidiphila acididurans</name>
    <dbReference type="NCBI Taxonomy" id="2784346"/>
    <lineage>
        <taxon>Bacteria</taxon>
        <taxon>Bacillati</taxon>
        <taxon>Actinomycetota</taxon>
        <taxon>Actinomycetes</taxon>
        <taxon>Kitasatosporales</taxon>
        <taxon>Streptomycetaceae</taxon>
        <taxon>Actinacidiphila</taxon>
    </lineage>
</organism>
<dbReference type="InterPro" id="IPR010982">
    <property type="entry name" value="Lambda_DNA-bd_dom_sf"/>
</dbReference>
<dbReference type="CDD" id="cd00093">
    <property type="entry name" value="HTH_XRE"/>
    <property type="match status" value="1"/>
</dbReference>
<comment type="caution">
    <text evidence="2">The sequence shown here is derived from an EMBL/GenBank/DDBJ whole genome shotgun (WGS) entry which is preliminary data.</text>
</comment>
<reference evidence="2 3" key="1">
    <citation type="submission" date="2021-01" db="EMBL/GenBank/DDBJ databases">
        <title>Streptomyces acididurans sp. nov., isolated from a peat swamp forest soil.</title>
        <authorList>
            <person name="Chantavorakit T."/>
            <person name="Duangmal K."/>
        </authorList>
    </citation>
    <scope>NUCLEOTIDE SEQUENCE [LARGE SCALE GENOMIC DNA]</scope>
    <source>
        <strain evidence="2 3">KK5PA1</strain>
    </source>
</reference>
<proteinExistence type="predicted"/>
<dbReference type="PROSITE" id="PS50943">
    <property type="entry name" value="HTH_CROC1"/>
    <property type="match status" value="1"/>
</dbReference>
<name>A0ABS2TXP5_9ACTN</name>
<dbReference type="EMBL" id="JADKYB010000010">
    <property type="protein sequence ID" value="MBM9506723.1"/>
    <property type="molecule type" value="Genomic_DNA"/>
</dbReference>
<dbReference type="Gene3D" id="1.10.260.40">
    <property type="entry name" value="lambda repressor-like DNA-binding domains"/>
    <property type="match status" value="1"/>
</dbReference>